<reference evidence="10 11" key="1">
    <citation type="submission" date="2017-08" db="EMBL/GenBank/DDBJ databases">
        <title>Complete Genome Sequence of Streptomyces formicae KY5, the formicamycin producer.</title>
        <authorList>
            <person name="Holmes N.A."/>
            <person name="Devine R."/>
            <person name="Qin Z."/>
            <person name="Seipke R.F."/>
            <person name="Wilkinson B."/>
            <person name="Hutchings M.I."/>
        </authorList>
    </citation>
    <scope>NUCLEOTIDE SEQUENCE [LARGE SCALE GENOMIC DNA]</scope>
    <source>
        <strain evidence="10 11">KY5</strain>
    </source>
</reference>
<keyword evidence="3 7" id="KW-0479">Metal-binding</keyword>
<feature type="region of interest" description="Disordered" evidence="9">
    <location>
        <begin position="1"/>
        <end position="21"/>
    </location>
</feature>
<comment type="cofactor">
    <cofactor evidence="7">
        <name>heme</name>
        <dbReference type="ChEBI" id="CHEBI:30413"/>
    </cofactor>
</comment>
<dbReference type="Pfam" id="PF00067">
    <property type="entry name" value="p450"/>
    <property type="match status" value="1"/>
</dbReference>
<dbReference type="CDD" id="cd20620">
    <property type="entry name" value="CYP132-like"/>
    <property type="match status" value="1"/>
</dbReference>
<dbReference type="GO" id="GO:0020037">
    <property type="term" value="F:heme binding"/>
    <property type="evidence" value="ECO:0007669"/>
    <property type="project" value="InterPro"/>
</dbReference>
<proteinExistence type="inferred from homology"/>
<dbReference type="InterPro" id="IPR050196">
    <property type="entry name" value="Cytochrome_P450_Monoox"/>
</dbReference>
<evidence type="ECO:0000256" key="2">
    <source>
        <dbReference type="ARBA" id="ARBA00022617"/>
    </source>
</evidence>
<dbReference type="SUPFAM" id="SSF48264">
    <property type="entry name" value="Cytochrome P450"/>
    <property type="match status" value="1"/>
</dbReference>
<dbReference type="PRINTS" id="PR00463">
    <property type="entry name" value="EP450I"/>
</dbReference>
<dbReference type="GO" id="GO:0016705">
    <property type="term" value="F:oxidoreductase activity, acting on paired donors, with incorporation or reduction of molecular oxygen"/>
    <property type="evidence" value="ECO:0007669"/>
    <property type="project" value="InterPro"/>
</dbReference>
<dbReference type="InterPro" id="IPR001128">
    <property type="entry name" value="Cyt_P450"/>
</dbReference>
<organism evidence="10 11">
    <name type="scientific">Streptomyces formicae</name>
    <dbReference type="NCBI Taxonomy" id="1616117"/>
    <lineage>
        <taxon>Bacteria</taxon>
        <taxon>Bacillati</taxon>
        <taxon>Actinomycetota</taxon>
        <taxon>Actinomycetes</taxon>
        <taxon>Kitasatosporales</taxon>
        <taxon>Streptomycetaceae</taxon>
        <taxon>Streptomyces</taxon>
    </lineage>
</organism>
<sequence>MSSTPVGSRLPESESSSARPVPRLSLRENLVGLKDMRRDQLAFLVRSVETHGDIFHMRLGGLPTVMINHPDHLQHVLVDHHQNYDKDNFLYRATRTVLREGLIANKGGESWRTHRKLMQPSFHRSSVAGFTTNISDLTAELLRAWEPDADAGTPVEVTADVADLALKIVLRALFGVDAAERGRQFERDFLEVNAIAGKFFRFPFPPLSWYSPSRNRLRALIRNMDAFIAYLISARMEHRSDKPDLFTLLLNSLDEETGTGLTHEQLTSEILAMIIAGYETSSNSISWIFYQLAAHPDIQRRVQEEVDGVLDGRVPTFDDLPNLSYTRRVIDETLRLFTPAWQTMRHAVDEDVIDGYRIPKGTDVYLNLFTFHRHPEFWPDPTRFDPERFTPEEVAKRPRGVYQPFGSGPRYCLGKQFALTELHIITVMLAQAFHVTRPPGQPPVGFAPLITLHPKGGIRLRLQRR</sequence>
<keyword evidence="6 8" id="KW-0503">Monooxygenase</keyword>
<name>A0A291Q437_9ACTN</name>
<dbReference type="GO" id="GO:0005506">
    <property type="term" value="F:iron ion binding"/>
    <property type="evidence" value="ECO:0007669"/>
    <property type="project" value="InterPro"/>
</dbReference>
<comment type="similarity">
    <text evidence="1 8">Belongs to the cytochrome P450 family.</text>
</comment>
<keyword evidence="5 7" id="KW-0408">Iron</keyword>
<dbReference type="GO" id="GO:0004497">
    <property type="term" value="F:monooxygenase activity"/>
    <property type="evidence" value="ECO:0007669"/>
    <property type="project" value="UniProtKB-KW"/>
</dbReference>
<keyword evidence="11" id="KW-1185">Reference proteome</keyword>
<evidence type="ECO:0000313" key="11">
    <source>
        <dbReference type="Proteomes" id="UP000221011"/>
    </source>
</evidence>
<evidence type="ECO:0000256" key="8">
    <source>
        <dbReference type="RuleBase" id="RU000461"/>
    </source>
</evidence>
<evidence type="ECO:0000256" key="6">
    <source>
        <dbReference type="ARBA" id="ARBA00023033"/>
    </source>
</evidence>
<protein>
    <submittedName>
        <fullName evidence="10">Cytochrome P450</fullName>
    </submittedName>
</protein>
<dbReference type="PROSITE" id="PS00086">
    <property type="entry name" value="CYTOCHROME_P450"/>
    <property type="match status" value="1"/>
</dbReference>
<dbReference type="KEGG" id="sfk:KY5_1512"/>
<dbReference type="InterPro" id="IPR002401">
    <property type="entry name" value="Cyt_P450_E_grp-I"/>
</dbReference>
<dbReference type="Gene3D" id="1.10.630.10">
    <property type="entry name" value="Cytochrome P450"/>
    <property type="match status" value="1"/>
</dbReference>
<evidence type="ECO:0000313" key="10">
    <source>
        <dbReference type="EMBL" id="ATL26530.1"/>
    </source>
</evidence>
<evidence type="ECO:0000256" key="7">
    <source>
        <dbReference type="PIRSR" id="PIRSR602401-1"/>
    </source>
</evidence>
<gene>
    <name evidence="10" type="ORF">KY5_1512</name>
</gene>
<dbReference type="InterPro" id="IPR017972">
    <property type="entry name" value="Cyt_P450_CS"/>
</dbReference>
<evidence type="ECO:0000256" key="4">
    <source>
        <dbReference type="ARBA" id="ARBA00023002"/>
    </source>
</evidence>
<keyword evidence="2 7" id="KW-0349">Heme</keyword>
<dbReference type="PANTHER" id="PTHR24291:SF50">
    <property type="entry name" value="BIFUNCTIONAL ALBAFLAVENONE MONOOXYGENASE_TERPENE SYNTHASE"/>
    <property type="match status" value="1"/>
</dbReference>
<evidence type="ECO:0000256" key="5">
    <source>
        <dbReference type="ARBA" id="ARBA00023004"/>
    </source>
</evidence>
<dbReference type="Proteomes" id="UP000221011">
    <property type="component" value="Chromosome"/>
</dbReference>
<feature type="binding site" description="axial binding residue" evidence="7">
    <location>
        <position position="412"/>
    </location>
    <ligand>
        <name>heme</name>
        <dbReference type="ChEBI" id="CHEBI:30413"/>
    </ligand>
    <ligandPart>
        <name>Fe</name>
        <dbReference type="ChEBI" id="CHEBI:18248"/>
    </ligandPart>
</feature>
<evidence type="ECO:0000256" key="3">
    <source>
        <dbReference type="ARBA" id="ARBA00022723"/>
    </source>
</evidence>
<evidence type="ECO:0000256" key="1">
    <source>
        <dbReference type="ARBA" id="ARBA00010617"/>
    </source>
</evidence>
<dbReference type="PRINTS" id="PR00385">
    <property type="entry name" value="P450"/>
</dbReference>
<dbReference type="PANTHER" id="PTHR24291">
    <property type="entry name" value="CYTOCHROME P450 FAMILY 4"/>
    <property type="match status" value="1"/>
</dbReference>
<keyword evidence="4 8" id="KW-0560">Oxidoreductase</keyword>
<dbReference type="EMBL" id="CP022685">
    <property type="protein sequence ID" value="ATL26530.1"/>
    <property type="molecule type" value="Genomic_DNA"/>
</dbReference>
<accession>A0A291Q437</accession>
<dbReference type="AlphaFoldDB" id="A0A291Q437"/>
<evidence type="ECO:0000256" key="9">
    <source>
        <dbReference type="SAM" id="MobiDB-lite"/>
    </source>
</evidence>
<dbReference type="InterPro" id="IPR036396">
    <property type="entry name" value="Cyt_P450_sf"/>
</dbReference>